<feature type="transmembrane region" description="Helical" evidence="1">
    <location>
        <begin position="131"/>
        <end position="152"/>
    </location>
</feature>
<feature type="transmembrane region" description="Helical" evidence="1">
    <location>
        <begin position="30"/>
        <end position="52"/>
    </location>
</feature>
<protein>
    <recommendedName>
        <fullName evidence="4">ABC-2 type transport system permease protein</fullName>
    </recommendedName>
</protein>
<feature type="transmembrane region" description="Helical" evidence="1">
    <location>
        <begin position="382"/>
        <end position="404"/>
    </location>
</feature>
<evidence type="ECO:0000256" key="1">
    <source>
        <dbReference type="SAM" id="Phobius"/>
    </source>
</evidence>
<evidence type="ECO:0008006" key="4">
    <source>
        <dbReference type="Google" id="ProtNLM"/>
    </source>
</evidence>
<proteinExistence type="predicted"/>
<dbReference type="EMBL" id="BSVA01000001">
    <property type="protein sequence ID" value="GMA90176.1"/>
    <property type="molecule type" value="Genomic_DNA"/>
</dbReference>
<name>A0ABQ6JPH6_9MICO</name>
<keyword evidence="1" id="KW-0472">Membrane</keyword>
<organism evidence="2 3">
    <name type="scientific">Homoserinibacter gongjuensis</name>
    <dbReference type="NCBI Taxonomy" id="1162968"/>
    <lineage>
        <taxon>Bacteria</taxon>
        <taxon>Bacillati</taxon>
        <taxon>Actinomycetota</taxon>
        <taxon>Actinomycetes</taxon>
        <taxon>Micrococcales</taxon>
        <taxon>Microbacteriaceae</taxon>
        <taxon>Homoserinibacter</taxon>
    </lineage>
</organism>
<evidence type="ECO:0000313" key="2">
    <source>
        <dbReference type="EMBL" id="GMA90176.1"/>
    </source>
</evidence>
<gene>
    <name evidence="2" type="ORF">GCM10025869_07050</name>
</gene>
<feature type="transmembrane region" description="Helical" evidence="1">
    <location>
        <begin position="274"/>
        <end position="295"/>
    </location>
</feature>
<evidence type="ECO:0000313" key="3">
    <source>
        <dbReference type="Proteomes" id="UP001157069"/>
    </source>
</evidence>
<keyword evidence="1" id="KW-0812">Transmembrane</keyword>
<feature type="transmembrane region" description="Helical" evidence="1">
    <location>
        <begin position="203"/>
        <end position="223"/>
    </location>
</feature>
<keyword evidence="1" id="KW-1133">Transmembrane helix</keyword>
<dbReference type="Proteomes" id="UP001157069">
    <property type="component" value="Unassembled WGS sequence"/>
</dbReference>
<feature type="transmembrane region" description="Helical" evidence="1">
    <location>
        <begin position="73"/>
        <end position="93"/>
    </location>
</feature>
<feature type="transmembrane region" description="Helical" evidence="1">
    <location>
        <begin position="229"/>
        <end position="247"/>
    </location>
</feature>
<comment type="caution">
    <text evidence="2">The sequence shown here is derived from an EMBL/GenBank/DDBJ whole genome shotgun (WGS) entry which is preliminary data.</text>
</comment>
<keyword evidence="3" id="KW-1185">Reference proteome</keyword>
<feature type="transmembrane region" description="Helical" evidence="1">
    <location>
        <begin position="301"/>
        <end position="329"/>
    </location>
</feature>
<reference evidence="3" key="1">
    <citation type="journal article" date="2019" name="Int. J. Syst. Evol. Microbiol.">
        <title>The Global Catalogue of Microorganisms (GCM) 10K type strain sequencing project: providing services to taxonomists for standard genome sequencing and annotation.</title>
        <authorList>
            <consortium name="The Broad Institute Genomics Platform"/>
            <consortium name="The Broad Institute Genome Sequencing Center for Infectious Disease"/>
            <person name="Wu L."/>
            <person name="Ma J."/>
        </authorList>
    </citation>
    <scope>NUCLEOTIDE SEQUENCE [LARGE SCALE GENOMIC DNA]</scope>
    <source>
        <strain evidence="3">NBRC 108755</strain>
    </source>
</reference>
<sequence>MLALTLVGVCGIPGIVTTLGAFVGLVASGSWPVALLASVVCLPIGVLTCVVASRTVASFSSRGRGRLGNVLGLLGFGVLVLAGPIVTGLLSVLGDRGGLDTDRVGALIAGLSWTPVGAVWAVPGDLADGELWVGLVKLGIAVATLAALWLLWRRNVVAASVSPKRRAVSGRSGRLGWIGLAPTGPTGAGWARSLSYWLGDPRYLRNLVIVAVLPVLLAFALGWQVQTPIFAFVVVLPALLLGLVPYADVSYDGSAFSTLLATGIRGRDDRAGRLLGALTAGAPLVVVVTVVTVGLSGQWLLLPAVLGCGLGALLAGLGICALSSAYLVIPVPASGDNVFKRVPGQSFWVGLALMGFTLMAGVLTAPALALAIAAVVTGAAVWSWLALVVGLLIGVGVAVAGVALGGRVFDRTGPVLLERVRATSGY</sequence>
<accession>A0ABQ6JPH6</accession>
<feature type="transmembrane region" description="Helical" evidence="1">
    <location>
        <begin position="350"/>
        <end position="376"/>
    </location>
</feature>